<dbReference type="NCBIfam" id="NF004836">
    <property type="entry name" value="PRK06186.1"/>
    <property type="match status" value="1"/>
</dbReference>
<dbReference type="UniPathway" id="UPA00159">
    <property type="reaction ID" value="UER00277"/>
</dbReference>
<evidence type="ECO:0000256" key="2">
    <source>
        <dbReference type="ARBA" id="ARBA00007533"/>
    </source>
</evidence>
<dbReference type="OrthoDB" id="3286005at2"/>
<dbReference type="GO" id="GO:0019856">
    <property type="term" value="P:pyrimidine nucleobase biosynthetic process"/>
    <property type="evidence" value="ECO:0007669"/>
    <property type="project" value="TreeGrafter"/>
</dbReference>
<evidence type="ECO:0000256" key="7">
    <source>
        <dbReference type="ARBA" id="ARBA00022962"/>
    </source>
</evidence>
<dbReference type="GO" id="GO:0042802">
    <property type="term" value="F:identical protein binding"/>
    <property type="evidence" value="ECO:0007669"/>
    <property type="project" value="TreeGrafter"/>
</dbReference>
<dbReference type="InterPro" id="IPR004468">
    <property type="entry name" value="CTP_synthase"/>
</dbReference>
<dbReference type="GO" id="GO:0016740">
    <property type="term" value="F:transferase activity"/>
    <property type="evidence" value="ECO:0007669"/>
    <property type="project" value="UniProtKB-KW"/>
</dbReference>
<dbReference type="AlphaFoldDB" id="A0A4R2HE09"/>
<proteinExistence type="inferred from homology"/>
<feature type="domain" description="Glutamine amidotransferase" evidence="11">
    <location>
        <begin position="32"/>
        <end position="123"/>
    </location>
</feature>
<accession>A0A4R2HE09</accession>
<keyword evidence="8" id="KW-0665">Pyrimidine biosynthesis</keyword>
<evidence type="ECO:0000256" key="6">
    <source>
        <dbReference type="ARBA" id="ARBA00022840"/>
    </source>
</evidence>
<dbReference type="PROSITE" id="PS51273">
    <property type="entry name" value="GATASE_TYPE_1"/>
    <property type="match status" value="1"/>
</dbReference>
<dbReference type="Pfam" id="PF00117">
    <property type="entry name" value="GATase"/>
    <property type="match status" value="1"/>
</dbReference>
<dbReference type="GO" id="GO:0044210">
    <property type="term" value="P:'de novo' CTP biosynthetic process"/>
    <property type="evidence" value="ECO:0007669"/>
    <property type="project" value="UniProtKB-UniPathway"/>
</dbReference>
<dbReference type="EMBL" id="SLWN01000007">
    <property type="protein sequence ID" value="TCO26571.1"/>
    <property type="molecule type" value="Genomic_DNA"/>
</dbReference>
<dbReference type="Gene3D" id="3.40.50.880">
    <property type="match status" value="1"/>
</dbReference>
<keyword evidence="6" id="KW-0067">ATP-binding</keyword>
<name>A0A4R2HE09_9ACTN</name>
<dbReference type="PANTHER" id="PTHR11550">
    <property type="entry name" value="CTP SYNTHASE"/>
    <property type="match status" value="1"/>
</dbReference>
<dbReference type="InterPro" id="IPR029062">
    <property type="entry name" value="Class_I_gatase-like"/>
</dbReference>
<evidence type="ECO:0000313" key="12">
    <source>
        <dbReference type="EMBL" id="TCO26571.1"/>
    </source>
</evidence>
<dbReference type="RefSeq" id="WP_132211184.1">
    <property type="nucleotide sequence ID" value="NZ_SLWN01000007.1"/>
</dbReference>
<feature type="region of interest" description="Disordered" evidence="10">
    <location>
        <begin position="237"/>
        <end position="261"/>
    </location>
</feature>
<evidence type="ECO:0000259" key="11">
    <source>
        <dbReference type="Pfam" id="PF00117"/>
    </source>
</evidence>
<evidence type="ECO:0000256" key="4">
    <source>
        <dbReference type="ARBA" id="ARBA00022598"/>
    </source>
</evidence>
<organism evidence="12 13">
    <name type="scientific">Kribbella steppae</name>
    <dbReference type="NCBI Taxonomy" id="2512223"/>
    <lineage>
        <taxon>Bacteria</taxon>
        <taxon>Bacillati</taxon>
        <taxon>Actinomycetota</taxon>
        <taxon>Actinomycetes</taxon>
        <taxon>Propionibacteriales</taxon>
        <taxon>Kribbellaceae</taxon>
        <taxon>Kribbella</taxon>
    </lineage>
</organism>
<evidence type="ECO:0000256" key="1">
    <source>
        <dbReference type="ARBA" id="ARBA00005171"/>
    </source>
</evidence>
<gene>
    <name evidence="12" type="ORF">EV652_107464</name>
</gene>
<evidence type="ECO:0000256" key="8">
    <source>
        <dbReference type="ARBA" id="ARBA00022975"/>
    </source>
</evidence>
<comment type="pathway">
    <text evidence="1">Pyrimidine metabolism; CTP biosynthesis via de novo pathway; CTP from UDP: step 2/2.</text>
</comment>
<dbReference type="InterPro" id="IPR017926">
    <property type="entry name" value="GATASE"/>
</dbReference>
<keyword evidence="13" id="KW-1185">Reference proteome</keyword>
<keyword evidence="12" id="KW-0808">Transferase</keyword>
<dbReference type="EC" id="6.3.4.2" evidence="3"/>
<keyword evidence="4" id="KW-0436">Ligase</keyword>
<dbReference type="PANTHER" id="PTHR11550:SF0">
    <property type="entry name" value="CTP SYNTHASE-RELATED"/>
    <property type="match status" value="1"/>
</dbReference>
<dbReference type="Proteomes" id="UP000294508">
    <property type="component" value="Unassembled WGS sequence"/>
</dbReference>
<evidence type="ECO:0000256" key="9">
    <source>
        <dbReference type="ARBA" id="ARBA00047781"/>
    </source>
</evidence>
<protein>
    <recommendedName>
        <fullName evidence="3">CTP synthase (glutamine hydrolyzing)</fullName>
        <ecNumber evidence="3">6.3.4.2</ecNumber>
    </recommendedName>
</protein>
<comment type="similarity">
    <text evidence="2">Belongs to the CTP synthase family.</text>
</comment>
<keyword evidence="5" id="KW-0547">Nucleotide-binding</keyword>
<dbReference type="SUPFAM" id="SSF52317">
    <property type="entry name" value="Class I glutamine amidotransferase-like"/>
    <property type="match status" value="1"/>
</dbReference>
<dbReference type="GO" id="GO:0003883">
    <property type="term" value="F:CTP synthase activity"/>
    <property type="evidence" value="ECO:0007669"/>
    <property type="project" value="UniProtKB-EC"/>
</dbReference>
<dbReference type="GO" id="GO:0005829">
    <property type="term" value="C:cytosol"/>
    <property type="evidence" value="ECO:0007669"/>
    <property type="project" value="TreeGrafter"/>
</dbReference>
<sequence>MTVLTHAYSARIALVGDRSPHVRSHQRVPQVLDRLREREGLDLDVYWVATDEVDAMDAFDGIWVLPGSPYRSEAGAISAIQTARERGIPFLGTCGGFQHTMLEYARNVCGATGVQHAENTPDGDDLLIVPLACSLDGHEATVEVRPGTLAGRLLGAERSTERYHCSYGLDPARQSLLEERGLVFSAYDAEGAPRVAELPEHPFFLVTLFQPELSGDGTRPHPFIQAFAHAAAGQAGQHAAAGQAGQHPAAGDAGQHAAAGQAGQIVEAGRGAIPASR</sequence>
<reference evidence="12 13" key="1">
    <citation type="journal article" date="2015" name="Stand. Genomic Sci.">
        <title>Genomic Encyclopedia of Bacterial and Archaeal Type Strains, Phase III: the genomes of soil and plant-associated and newly described type strains.</title>
        <authorList>
            <person name="Whitman W.B."/>
            <person name="Woyke T."/>
            <person name="Klenk H.P."/>
            <person name="Zhou Y."/>
            <person name="Lilburn T.G."/>
            <person name="Beck B.J."/>
            <person name="De Vos P."/>
            <person name="Vandamme P."/>
            <person name="Eisen J.A."/>
            <person name="Garrity G."/>
            <person name="Hugenholtz P."/>
            <person name="Kyrpides N.C."/>
        </authorList>
    </citation>
    <scope>NUCLEOTIDE SEQUENCE [LARGE SCALE GENOMIC DNA]</scope>
    <source>
        <strain evidence="12 13">VKM Ac-2572</strain>
    </source>
</reference>
<comment type="caution">
    <text evidence="12">The sequence shown here is derived from an EMBL/GenBank/DDBJ whole genome shotgun (WGS) entry which is preliminary data.</text>
</comment>
<evidence type="ECO:0000256" key="5">
    <source>
        <dbReference type="ARBA" id="ARBA00022741"/>
    </source>
</evidence>
<evidence type="ECO:0000256" key="10">
    <source>
        <dbReference type="SAM" id="MobiDB-lite"/>
    </source>
</evidence>
<evidence type="ECO:0000313" key="13">
    <source>
        <dbReference type="Proteomes" id="UP000294508"/>
    </source>
</evidence>
<keyword evidence="7 12" id="KW-0315">Glutamine amidotransferase</keyword>
<evidence type="ECO:0000256" key="3">
    <source>
        <dbReference type="ARBA" id="ARBA00012291"/>
    </source>
</evidence>
<dbReference type="GO" id="GO:0005524">
    <property type="term" value="F:ATP binding"/>
    <property type="evidence" value="ECO:0007669"/>
    <property type="project" value="UniProtKB-KW"/>
</dbReference>
<comment type="catalytic activity">
    <reaction evidence="9">
        <text>UTP + L-glutamine + ATP + H2O = CTP + L-glutamate + ADP + phosphate + 2 H(+)</text>
        <dbReference type="Rhea" id="RHEA:26426"/>
        <dbReference type="ChEBI" id="CHEBI:15377"/>
        <dbReference type="ChEBI" id="CHEBI:15378"/>
        <dbReference type="ChEBI" id="CHEBI:29985"/>
        <dbReference type="ChEBI" id="CHEBI:30616"/>
        <dbReference type="ChEBI" id="CHEBI:37563"/>
        <dbReference type="ChEBI" id="CHEBI:43474"/>
        <dbReference type="ChEBI" id="CHEBI:46398"/>
        <dbReference type="ChEBI" id="CHEBI:58359"/>
        <dbReference type="ChEBI" id="CHEBI:456216"/>
        <dbReference type="EC" id="6.3.4.2"/>
    </reaction>
</comment>